<dbReference type="PROSITE" id="PS51767">
    <property type="entry name" value="PEPTIDASE_A1"/>
    <property type="match status" value="1"/>
</dbReference>
<dbReference type="GO" id="GO:0004190">
    <property type="term" value="F:aspartic-type endopeptidase activity"/>
    <property type="evidence" value="ECO:0007669"/>
    <property type="project" value="InterPro"/>
</dbReference>
<dbReference type="SUPFAM" id="SSF50630">
    <property type="entry name" value="Acid proteases"/>
    <property type="match status" value="1"/>
</dbReference>
<evidence type="ECO:0000256" key="1">
    <source>
        <dbReference type="ARBA" id="ARBA00007447"/>
    </source>
</evidence>
<accession>A0AAD6J4D3</accession>
<feature type="domain" description="Peptidase A1" evidence="4">
    <location>
        <begin position="56"/>
        <end position="413"/>
    </location>
</feature>
<organism evidence="5 6">
    <name type="scientific">Drechslerella dactyloides</name>
    <name type="common">Nematode-trapping fungus</name>
    <name type="synonym">Arthrobotrys dactyloides</name>
    <dbReference type="NCBI Taxonomy" id="74499"/>
    <lineage>
        <taxon>Eukaryota</taxon>
        <taxon>Fungi</taxon>
        <taxon>Dikarya</taxon>
        <taxon>Ascomycota</taxon>
        <taxon>Pezizomycotina</taxon>
        <taxon>Orbiliomycetes</taxon>
        <taxon>Orbiliales</taxon>
        <taxon>Orbiliaceae</taxon>
        <taxon>Drechslerella</taxon>
    </lineage>
</organism>
<dbReference type="Proteomes" id="UP001221413">
    <property type="component" value="Unassembled WGS sequence"/>
</dbReference>
<keyword evidence="6" id="KW-1185">Reference proteome</keyword>
<dbReference type="GO" id="GO:0006508">
    <property type="term" value="P:proteolysis"/>
    <property type="evidence" value="ECO:0007669"/>
    <property type="project" value="InterPro"/>
</dbReference>
<dbReference type="InterPro" id="IPR001461">
    <property type="entry name" value="Aspartic_peptidase_A1"/>
</dbReference>
<evidence type="ECO:0000259" key="4">
    <source>
        <dbReference type="PROSITE" id="PS51767"/>
    </source>
</evidence>
<sequence>MGSAAVPRSSSLLLWTFLLLTAEVSIVGSQQIPNLNATALNWPASSAWEGNDGSWGTFFMRLGTPEQIVRVLPATSWQEIWVIDSTACRNQAAETCSDKRGQTFNINGSSTWADRGLYKTDLAKDLGYNSIGDYGMDTVGITNTNRAPTLPNQVVVTVASNQWYTGLFGLGSQPTNFTNFNDPQPSFLTSLYNKGTIPSLSWGYQAGAIYRSKTSAASLVFGGYDTSKYVDNDLIFTQSNDFTYAFLVALSSIKASGVYVNGERGTAELLDNDWRRTTSSQQIAIDSSTAYLWLPNATCAIFERALNLTYNETVGLYLLTEQQHDQLLNANPTFTFTIADSAQNTTTMNLEIPYSAFSLQASGPEILGSNTKSWYFPLKRLPEEGNPRLGRAFMQEIYLFAEYHFGTFRIFQADWSNQPSNIVTHLPTQIFRKGGGSSTPIGAIVGGAVGGVAVIAALVGGWWWWRRRQQPPAPEPASAAIPEMDGAAQTRPQNELAGDKWQGDQKPLAGVAGMHEADGKAAEAGWRHEADGTPLARPYGGEGGPVYAELGGQSHAHAAELGGQSHAHRAELGGQSHAPRAELGGQEHVAMGGQEHAELGGSDMIYEMPAGEMIGRNTTIASRTFCIFGNSFVA</sequence>
<dbReference type="Gene3D" id="2.40.70.10">
    <property type="entry name" value="Acid Proteases"/>
    <property type="match status" value="2"/>
</dbReference>
<feature type="transmembrane region" description="Helical" evidence="2">
    <location>
        <begin position="441"/>
        <end position="465"/>
    </location>
</feature>
<comment type="caution">
    <text evidence="5">The sequence shown here is derived from an EMBL/GenBank/DDBJ whole genome shotgun (WGS) entry which is preliminary data.</text>
</comment>
<protein>
    <recommendedName>
        <fullName evidence="4">Peptidase A1 domain-containing protein</fullName>
    </recommendedName>
</protein>
<keyword evidence="3" id="KW-0732">Signal</keyword>
<proteinExistence type="inferred from homology"/>
<name>A0AAD6J4D3_DREDA</name>
<keyword evidence="2" id="KW-0812">Transmembrane</keyword>
<feature type="signal peptide" evidence="3">
    <location>
        <begin position="1"/>
        <end position="29"/>
    </location>
</feature>
<keyword evidence="2" id="KW-0472">Membrane</keyword>
<evidence type="ECO:0000313" key="5">
    <source>
        <dbReference type="EMBL" id="KAJ6263055.1"/>
    </source>
</evidence>
<dbReference type="InterPro" id="IPR034164">
    <property type="entry name" value="Pepsin-like_dom"/>
</dbReference>
<dbReference type="InterPro" id="IPR021109">
    <property type="entry name" value="Peptidase_aspartic_dom_sf"/>
</dbReference>
<keyword evidence="2" id="KW-1133">Transmembrane helix</keyword>
<dbReference type="AlphaFoldDB" id="A0AAD6J4D3"/>
<dbReference type="PANTHER" id="PTHR47966:SF51">
    <property type="entry name" value="BETA-SITE APP-CLEAVING ENZYME, ISOFORM A-RELATED"/>
    <property type="match status" value="1"/>
</dbReference>
<feature type="chain" id="PRO_5041915770" description="Peptidase A1 domain-containing protein" evidence="3">
    <location>
        <begin position="30"/>
        <end position="634"/>
    </location>
</feature>
<comment type="similarity">
    <text evidence="1">Belongs to the peptidase A1 family.</text>
</comment>
<dbReference type="EMBL" id="JAQGDS010000002">
    <property type="protein sequence ID" value="KAJ6263055.1"/>
    <property type="molecule type" value="Genomic_DNA"/>
</dbReference>
<evidence type="ECO:0000313" key="6">
    <source>
        <dbReference type="Proteomes" id="UP001221413"/>
    </source>
</evidence>
<dbReference type="CDD" id="cd05471">
    <property type="entry name" value="pepsin_like"/>
    <property type="match status" value="1"/>
</dbReference>
<dbReference type="Pfam" id="PF00026">
    <property type="entry name" value="Asp"/>
    <property type="match status" value="1"/>
</dbReference>
<reference evidence="5" key="1">
    <citation type="submission" date="2023-01" db="EMBL/GenBank/DDBJ databases">
        <title>The chitinases involved in constricting ring structure development in the nematode-trapping fungus Drechslerella dactyloides.</title>
        <authorList>
            <person name="Wang R."/>
            <person name="Zhang L."/>
            <person name="Tang P."/>
            <person name="Li S."/>
            <person name="Liang L."/>
        </authorList>
    </citation>
    <scope>NUCLEOTIDE SEQUENCE</scope>
    <source>
        <strain evidence="5">YMF1.00031</strain>
    </source>
</reference>
<evidence type="ECO:0000256" key="2">
    <source>
        <dbReference type="SAM" id="Phobius"/>
    </source>
</evidence>
<dbReference type="GO" id="GO:0000324">
    <property type="term" value="C:fungal-type vacuole"/>
    <property type="evidence" value="ECO:0007669"/>
    <property type="project" value="TreeGrafter"/>
</dbReference>
<gene>
    <name evidence="5" type="ORF">Dda_1614</name>
</gene>
<evidence type="ECO:0000256" key="3">
    <source>
        <dbReference type="SAM" id="SignalP"/>
    </source>
</evidence>
<dbReference type="PANTHER" id="PTHR47966">
    <property type="entry name" value="BETA-SITE APP-CLEAVING ENZYME, ISOFORM A-RELATED"/>
    <property type="match status" value="1"/>
</dbReference>
<dbReference type="InterPro" id="IPR033121">
    <property type="entry name" value="PEPTIDASE_A1"/>
</dbReference>